<organism evidence="1 2">
    <name type="scientific">Penstemon smallii</name>
    <dbReference type="NCBI Taxonomy" id="265156"/>
    <lineage>
        <taxon>Eukaryota</taxon>
        <taxon>Viridiplantae</taxon>
        <taxon>Streptophyta</taxon>
        <taxon>Embryophyta</taxon>
        <taxon>Tracheophyta</taxon>
        <taxon>Spermatophyta</taxon>
        <taxon>Magnoliopsida</taxon>
        <taxon>eudicotyledons</taxon>
        <taxon>Gunneridae</taxon>
        <taxon>Pentapetalae</taxon>
        <taxon>asterids</taxon>
        <taxon>lamiids</taxon>
        <taxon>Lamiales</taxon>
        <taxon>Plantaginaceae</taxon>
        <taxon>Cheloneae</taxon>
        <taxon>Penstemon</taxon>
    </lineage>
</organism>
<dbReference type="Proteomes" id="UP001634393">
    <property type="component" value="Unassembled WGS sequence"/>
</dbReference>
<sequence>MLVDLMILFYQDFTHNSAFCDIMCKNFHKHLRSYSGHTNDIWYIYAFLSLKSTCCLGELSISKQH</sequence>
<dbReference type="EMBL" id="JBJXBP010000001">
    <property type="protein sequence ID" value="KAL3849881.1"/>
    <property type="molecule type" value="Genomic_DNA"/>
</dbReference>
<name>A0ABD3ULP4_9LAMI</name>
<reference evidence="1 2" key="1">
    <citation type="submission" date="2024-12" db="EMBL/GenBank/DDBJ databases">
        <title>The unique morphological basis and parallel evolutionary history of personate flowers in Penstemon.</title>
        <authorList>
            <person name="Depatie T.H."/>
            <person name="Wessinger C.A."/>
        </authorList>
    </citation>
    <scope>NUCLEOTIDE SEQUENCE [LARGE SCALE GENOMIC DNA]</scope>
    <source>
        <strain evidence="1">WTNN_2</strain>
        <tissue evidence="1">Leaf</tissue>
    </source>
</reference>
<evidence type="ECO:0000313" key="2">
    <source>
        <dbReference type="Proteomes" id="UP001634393"/>
    </source>
</evidence>
<proteinExistence type="predicted"/>
<dbReference type="AlphaFoldDB" id="A0ABD3ULP4"/>
<gene>
    <name evidence="1" type="ORF">ACJIZ3_011763</name>
</gene>
<keyword evidence="2" id="KW-1185">Reference proteome</keyword>
<protein>
    <submittedName>
        <fullName evidence="1">Uncharacterized protein</fullName>
    </submittedName>
</protein>
<comment type="caution">
    <text evidence="1">The sequence shown here is derived from an EMBL/GenBank/DDBJ whole genome shotgun (WGS) entry which is preliminary data.</text>
</comment>
<evidence type="ECO:0000313" key="1">
    <source>
        <dbReference type="EMBL" id="KAL3849881.1"/>
    </source>
</evidence>
<accession>A0ABD3ULP4</accession>